<dbReference type="EMBL" id="BMIO01000004">
    <property type="protein sequence ID" value="GGD41368.1"/>
    <property type="molecule type" value="Genomic_DNA"/>
</dbReference>
<keyword evidence="1" id="KW-0812">Transmembrane</keyword>
<accession>A0A916YFK3</accession>
<protein>
    <submittedName>
        <fullName evidence="2">Uncharacterized protein</fullName>
    </submittedName>
</protein>
<organism evidence="2 3">
    <name type="scientific">Croceicoccus pelagius</name>
    <dbReference type="NCBI Taxonomy" id="1703341"/>
    <lineage>
        <taxon>Bacteria</taxon>
        <taxon>Pseudomonadati</taxon>
        <taxon>Pseudomonadota</taxon>
        <taxon>Alphaproteobacteria</taxon>
        <taxon>Sphingomonadales</taxon>
        <taxon>Erythrobacteraceae</taxon>
        <taxon>Croceicoccus</taxon>
    </lineage>
</organism>
<feature type="transmembrane region" description="Helical" evidence="1">
    <location>
        <begin position="6"/>
        <end position="25"/>
    </location>
</feature>
<keyword evidence="1" id="KW-0472">Membrane</keyword>
<comment type="caution">
    <text evidence="2">The sequence shown here is derived from an EMBL/GenBank/DDBJ whole genome shotgun (WGS) entry which is preliminary data.</text>
</comment>
<dbReference type="RefSeq" id="WP_156521819.1">
    <property type="nucleotide sequence ID" value="NZ_BMIO01000004.1"/>
</dbReference>
<name>A0A916YFK3_9SPHN</name>
<keyword evidence="1" id="KW-1133">Transmembrane helix</keyword>
<gene>
    <name evidence="2" type="ORF">GCM10010989_14240</name>
</gene>
<sequence length="55" mass="5459">MRTGHAIFLGGLVIAVAVLDVLEILPSGSASAALLFAPALAVAGRGRSACGLRRA</sequence>
<evidence type="ECO:0000313" key="2">
    <source>
        <dbReference type="EMBL" id="GGD41368.1"/>
    </source>
</evidence>
<dbReference type="Proteomes" id="UP000598997">
    <property type="component" value="Unassembled WGS sequence"/>
</dbReference>
<dbReference type="AlphaFoldDB" id="A0A916YFK3"/>
<evidence type="ECO:0000313" key="3">
    <source>
        <dbReference type="Proteomes" id="UP000598997"/>
    </source>
</evidence>
<proteinExistence type="predicted"/>
<reference evidence="2 3" key="1">
    <citation type="journal article" date="2014" name="Int. J. Syst. Evol. Microbiol.">
        <title>Complete genome sequence of Corynebacterium casei LMG S-19264T (=DSM 44701T), isolated from a smear-ripened cheese.</title>
        <authorList>
            <consortium name="US DOE Joint Genome Institute (JGI-PGF)"/>
            <person name="Walter F."/>
            <person name="Albersmeier A."/>
            <person name="Kalinowski J."/>
            <person name="Ruckert C."/>
        </authorList>
    </citation>
    <scope>NUCLEOTIDE SEQUENCE [LARGE SCALE GENOMIC DNA]</scope>
    <source>
        <strain evidence="2 3">CGMCC 1.15358</strain>
    </source>
</reference>
<evidence type="ECO:0000256" key="1">
    <source>
        <dbReference type="SAM" id="Phobius"/>
    </source>
</evidence>
<keyword evidence="3" id="KW-1185">Reference proteome</keyword>